<dbReference type="EMBL" id="CP001584">
    <property type="protein sequence ID" value="ADE29907.1"/>
    <property type="molecule type" value="Genomic_DNA"/>
</dbReference>
<dbReference type="HOGENOM" id="CLU_3172656_0_0_5"/>
<proteinExistence type="predicted"/>
<evidence type="ECO:0000313" key="2">
    <source>
        <dbReference type="Proteomes" id="UP000006931"/>
    </source>
</evidence>
<accession>D5AWW8</accession>
<name>D5AWW8_RICPP</name>
<protein>
    <submittedName>
        <fullName evidence="1">Uncharacterized protein</fullName>
    </submittedName>
</protein>
<dbReference type="AlphaFoldDB" id="D5AWW8"/>
<dbReference type="KEGG" id="rpq:rpr22_0404"/>
<evidence type="ECO:0000313" key="1">
    <source>
        <dbReference type="EMBL" id="ADE29907.1"/>
    </source>
</evidence>
<dbReference type="Proteomes" id="UP000006931">
    <property type="component" value="Chromosome"/>
</dbReference>
<organism evidence="1 2">
    <name type="scientific">Rickettsia prowazekii (strain Rp22)</name>
    <dbReference type="NCBI Taxonomy" id="449216"/>
    <lineage>
        <taxon>Bacteria</taxon>
        <taxon>Pseudomonadati</taxon>
        <taxon>Pseudomonadota</taxon>
        <taxon>Alphaproteobacteria</taxon>
        <taxon>Rickettsiales</taxon>
        <taxon>Rickettsiaceae</taxon>
        <taxon>Rickettsieae</taxon>
        <taxon>Rickettsia</taxon>
        <taxon>typhus group</taxon>
    </lineage>
</organism>
<sequence length="47" mass="5776">MNIFKNITLVVIIAINYEYYYYPKRIDEFKLMMKYINTLIIPDILNL</sequence>
<reference evidence="1 2" key="1">
    <citation type="journal article" date="2010" name="Genome Res.">
        <title>Genomic, proteomic, and transcriptomic analysis of virulent and avirulent Rickettsia prowazekii reveals its adaptive mutation capabilities.</title>
        <authorList>
            <person name="Bechah Y."/>
            <person name="El Karkouri K."/>
            <person name="Mediannikov O."/>
            <person name="Leroy Q."/>
            <person name="Pelletier N."/>
            <person name="Robert C."/>
            <person name="Medigue C."/>
            <person name="Mege J.L."/>
            <person name="Raoult D."/>
        </authorList>
    </citation>
    <scope>NUCLEOTIDE SEQUENCE [LARGE SCALE GENOMIC DNA]</scope>
    <source>
        <strain evidence="1 2">Rp22</strain>
    </source>
</reference>
<gene>
    <name evidence="1" type="ORF">rpr22_0404</name>
</gene>